<name>A0A1S1Z3L6_FLAPC</name>
<dbReference type="STRING" id="915059.NH26_16805"/>
<dbReference type="Gene3D" id="2.30.30.940">
    <property type="match status" value="1"/>
</dbReference>
<evidence type="ECO:0000259" key="1">
    <source>
        <dbReference type="Pfam" id="PF05970"/>
    </source>
</evidence>
<dbReference type="InterPro" id="IPR010285">
    <property type="entry name" value="DNA_helicase_pif1-like_DEAD"/>
</dbReference>
<dbReference type="InterPro" id="IPR027417">
    <property type="entry name" value="P-loop_NTPase"/>
</dbReference>
<dbReference type="Pfam" id="PF05970">
    <property type="entry name" value="PIF1"/>
    <property type="match status" value="1"/>
</dbReference>
<dbReference type="Gene3D" id="3.40.50.300">
    <property type="entry name" value="P-loop containing nucleotide triphosphate hydrolases"/>
    <property type="match status" value="1"/>
</dbReference>
<proteinExistence type="predicted"/>
<dbReference type="Proteomes" id="UP000179797">
    <property type="component" value="Unassembled WGS sequence"/>
</dbReference>
<dbReference type="PANTHER" id="PTHR47642">
    <property type="entry name" value="ATP-DEPENDENT DNA HELICASE"/>
    <property type="match status" value="1"/>
</dbReference>
<dbReference type="GO" id="GO:0000723">
    <property type="term" value="P:telomere maintenance"/>
    <property type="evidence" value="ECO:0007669"/>
    <property type="project" value="InterPro"/>
</dbReference>
<dbReference type="AlphaFoldDB" id="A0A1S1Z3L6"/>
<keyword evidence="4" id="KW-1185">Reference proteome</keyword>
<evidence type="ECO:0000259" key="2">
    <source>
        <dbReference type="Pfam" id="PF14493"/>
    </source>
</evidence>
<dbReference type="RefSeq" id="WP_044219772.1">
    <property type="nucleotide sequence ID" value="NZ_JRYR02000001.1"/>
</dbReference>
<evidence type="ECO:0000313" key="4">
    <source>
        <dbReference type="Proteomes" id="UP000179797"/>
    </source>
</evidence>
<dbReference type="CDD" id="cd18809">
    <property type="entry name" value="SF1_C_RecD"/>
    <property type="match status" value="1"/>
</dbReference>
<dbReference type="Pfam" id="PF14493">
    <property type="entry name" value="HTH_40"/>
    <property type="match status" value="1"/>
</dbReference>
<feature type="domain" description="Helicase Helix-turn-helix" evidence="2">
    <location>
        <begin position="650"/>
        <end position="736"/>
    </location>
</feature>
<dbReference type="OrthoDB" id="9763659at2"/>
<evidence type="ECO:0000313" key="3">
    <source>
        <dbReference type="EMBL" id="OHX67878.1"/>
    </source>
</evidence>
<dbReference type="SUPFAM" id="SSF52540">
    <property type="entry name" value="P-loop containing nucleoside triphosphate hydrolases"/>
    <property type="match status" value="2"/>
</dbReference>
<reference evidence="3 4" key="1">
    <citation type="journal article" date="2012" name="Int. J. Syst. Evol. Microbiol.">
        <title>Flammeovirga pacifica sp. nov., isolated from deep-sea sediment.</title>
        <authorList>
            <person name="Xu H."/>
            <person name="Fu Y."/>
            <person name="Yang N."/>
            <person name="Ding Z."/>
            <person name="Lai Q."/>
            <person name="Zeng R."/>
        </authorList>
    </citation>
    <scope>NUCLEOTIDE SEQUENCE [LARGE SCALE GENOMIC DNA]</scope>
    <source>
        <strain evidence="4">DSM 24597 / LMG 26175 / WPAGA1</strain>
    </source>
</reference>
<protein>
    <submittedName>
        <fullName evidence="3">Uncharacterized protein</fullName>
    </submittedName>
</protein>
<dbReference type="InterPro" id="IPR051055">
    <property type="entry name" value="PIF1_helicase"/>
</dbReference>
<organism evidence="3 4">
    <name type="scientific">Flammeovirga pacifica</name>
    <dbReference type="NCBI Taxonomy" id="915059"/>
    <lineage>
        <taxon>Bacteria</taxon>
        <taxon>Pseudomonadati</taxon>
        <taxon>Bacteroidota</taxon>
        <taxon>Cytophagia</taxon>
        <taxon>Cytophagales</taxon>
        <taxon>Flammeovirgaceae</taxon>
        <taxon>Flammeovirga</taxon>
    </lineage>
</organism>
<dbReference type="GO" id="GO:0006281">
    <property type="term" value="P:DNA repair"/>
    <property type="evidence" value="ECO:0007669"/>
    <property type="project" value="InterPro"/>
</dbReference>
<dbReference type="InterPro" id="IPR029491">
    <property type="entry name" value="Helicase_HTH"/>
</dbReference>
<dbReference type="FunFam" id="3.40.50.300:FF:001498">
    <property type="entry name" value="ATP-dependent DNA helicase"/>
    <property type="match status" value="1"/>
</dbReference>
<comment type="caution">
    <text evidence="3">The sequence shown here is derived from an EMBL/GenBank/DDBJ whole genome shotgun (WGS) entry which is preliminary data.</text>
</comment>
<sequence>MEDYSLPELVSRYVNTTNCNIFLTGKAGTGKTTLLRSLRENTHKNVLVCAPTGIAAINAGGVTVHSLFQLPFGAYIPDENFEFQDNVTTIAHINTAKSIFKGFKMTSKKRDILRSMELLVIDEVSMLRADMLDAIDKVLRHVRIRKDLPFGGVQVLFIGDMLQLPPVIKQEEWMYLRNYYPNGYFFNSLVLREFRPIHVELQKVYRQSDPVFVDILNHFRENKVTPNDVKVLNTHYDPDFEQSSDDGYIHLTTHNKTADEKNKKWLAELDTKEFNYSADIEGDFPEHQYPNAEQLKLKEGAQVMFIKNDYSGESKYFNGKIGQITKCNSSEVWVKFDDGTPEFKVEDYEWENKKYVLNKATGEVEEQLIGRFIQYPIKLAWAITVHKSQGLTFEKAILDVGKAFAAGQVYVALSRLTSLDGLVLSSPISERGVPIDASLSTFTKSSMSIEQLTPHLQTEAHTFIYNTLLNAFNLSFLVQHLEEHLVTYDKVENLSGKQTFKPWGEEILEEVRTIKGIGDGFRKQVASILSKKEGDYITFLFERTQKAQKYFDDELKKIHKKATDHLEALKEVRFVQGYMAEVRDIAAKIYATAQKMIRAEKLVESYIKKSDLQKTEIGKPSFKIDHIKEEKVSLKSQPKKEEKKKKYSPHIETYILFRKGKSTSEIAREIGKSISKVENHLAKCIAMGKIELKELVKPKTQRLIENAMQELQSKSVKAIKEEAGGGVTFGEIRYVMAAMEAHQL</sequence>
<dbReference type="EMBL" id="JRYR02000001">
    <property type="protein sequence ID" value="OHX67878.1"/>
    <property type="molecule type" value="Genomic_DNA"/>
</dbReference>
<accession>A0A1S1Z3L6</accession>
<gene>
    <name evidence="3" type="ORF">NH26_16805</name>
</gene>
<feature type="domain" description="DNA helicase Pif1-like DEAD-box helicase" evidence="1">
    <location>
        <begin position="11"/>
        <end position="172"/>
    </location>
</feature>
<dbReference type="PANTHER" id="PTHR47642:SF7">
    <property type="entry name" value="ATP-DEPENDENT DNA HELICASE PIF1"/>
    <property type="match status" value="1"/>
</dbReference>
<dbReference type="GO" id="GO:0003678">
    <property type="term" value="F:DNA helicase activity"/>
    <property type="evidence" value="ECO:0007669"/>
    <property type="project" value="InterPro"/>
</dbReference>